<evidence type="ECO:0000259" key="5">
    <source>
        <dbReference type="PROSITE" id="PS51352"/>
    </source>
</evidence>
<dbReference type="Pfam" id="PF00085">
    <property type="entry name" value="Thioredoxin"/>
    <property type="match status" value="1"/>
</dbReference>
<comment type="caution">
    <text evidence="6">The sequence shown here is derived from an EMBL/GenBank/DDBJ whole genome shotgun (WGS) entry which is preliminary data.</text>
</comment>
<dbReference type="CDD" id="cd02947">
    <property type="entry name" value="TRX_family"/>
    <property type="match status" value="1"/>
</dbReference>
<dbReference type="Gene3D" id="3.40.30.10">
    <property type="entry name" value="Glutaredoxin"/>
    <property type="match status" value="1"/>
</dbReference>
<keyword evidence="7" id="KW-1185">Reference proteome</keyword>
<dbReference type="PANTHER" id="PTHR45663:SF11">
    <property type="entry name" value="GEO12009P1"/>
    <property type="match status" value="1"/>
</dbReference>
<evidence type="ECO:0000256" key="4">
    <source>
        <dbReference type="ARBA" id="ARBA00023284"/>
    </source>
</evidence>
<dbReference type="PROSITE" id="PS00194">
    <property type="entry name" value="THIOREDOXIN_1"/>
    <property type="match status" value="1"/>
</dbReference>
<dbReference type="PANTHER" id="PTHR45663">
    <property type="entry name" value="GEO12009P1"/>
    <property type="match status" value="1"/>
</dbReference>
<dbReference type="Gene3D" id="2.30.30.380">
    <property type="entry name" value="Zn-finger domain of Sec23/24"/>
    <property type="match status" value="1"/>
</dbReference>
<keyword evidence="2" id="KW-0249">Electron transport</keyword>
<keyword evidence="3" id="KW-1015">Disulfide bond</keyword>
<evidence type="ECO:0000256" key="2">
    <source>
        <dbReference type="ARBA" id="ARBA00022982"/>
    </source>
</evidence>
<dbReference type="RefSeq" id="WP_284386948.1">
    <property type="nucleotide sequence ID" value="NZ_BSNK01000001.1"/>
</dbReference>
<name>A0ABQ5V6B4_9PROT</name>
<keyword evidence="4" id="KW-0676">Redox-active center</keyword>
<dbReference type="InterPro" id="IPR013766">
    <property type="entry name" value="Thioredoxin_domain"/>
</dbReference>
<evidence type="ECO:0000256" key="1">
    <source>
        <dbReference type="ARBA" id="ARBA00022448"/>
    </source>
</evidence>
<dbReference type="Proteomes" id="UP001161391">
    <property type="component" value="Unassembled WGS sequence"/>
</dbReference>
<accession>A0ABQ5V6B4</accession>
<proteinExistence type="predicted"/>
<evidence type="ECO:0000256" key="3">
    <source>
        <dbReference type="ARBA" id="ARBA00023157"/>
    </source>
</evidence>
<reference evidence="6" key="2">
    <citation type="submission" date="2023-01" db="EMBL/GenBank/DDBJ databases">
        <title>Draft genome sequence of Algimonas ampicilliniresistens strain NBRC 108219.</title>
        <authorList>
            <person name="Sun Q."/>
            <person name="Mori K."/>
        </authorList>
    </citation>
    <scope>NUCLEOTIDE SEQUENCE</scope>
    <source>
        <strain evidence="6">NBRC 108219</strain>
    </source>
</reference>
<dbReference type="EMBL" id="BSNK01000001">
    <property type="protein sequence ID" value="GLQ22509.1"/>
    <property type="molecule type" value="Genomic_DNA"/>
</dbReference>
<gene>
    <name evidence="6" type="ORF">GCM10007853_03830</name>
</gene>
<keyword evidence="1" id="KW-0813">Transport</keyword>
<sequence length="152" mass="16396">MSTQSDIMNRLVCPACGALNRAQSSRKLSNGACGRCKETLATPIPVEINAILLERLRSRDTGAFVIDVWAPWCGPCRMMAPAYDKAAAQLSDQIRFFKLNSDEHQSAAATLGIRGVPTLIAYDGGTQIGHKSGAPTGDGLIKWIQTTFTKKD</sequence>
<evidence type="ECO:0000313" key="6">
    <source>
        <dbReference type="EMBL" id="GLQ22509.1"/>
    </source>
</evidence>
<evidence type="ECO:0000313" key="7">
    <source>
        <dbReference type="Proteomes" id="UP001161391"/>
    </source>
</evidence>
<organism evidence="6 7">
    <name type="scientific">Algimonas ampicilliniresistens</name>
    <dbReference type="NCBI Taxonomy" id="1298735"/>
    <lineage>
        <taxon>Bacteria</taxon>
        <taxon>Pseudomonadati</taxon>
        <taxon>Pseudomonadota</taxon>
        <taxon>Alphaproteobacteria</taxon>
        <taxon>Maricaulales</taxon>
        <taxon>Robiginitomaculaceae</taxon>
        <taxon>Algimonas</taxon>
    </lineage>
</organism>
<dbReference type="PROSITE" id="PS51352">
    <property type="entry name" value="THIOREDOXIN_2"/>
    <property type="match status" value="1"/>
</dbReference>
<dbReference type="SUPFAM" id="SSF52833">
    <property type="entry name" value="Thioredoxin-like"/>
    <property type="match status" value="1"/>
</dbReference>
<protein>
    <submittedName>
        <fullName evidence="6">Thiol reductase thioredoxin</fullName>
    </submittedName>
</protein>
<dbReference type="PRINTS" id="PR00421">
    <property type="entry name" value="THIOREDOXIN"/>
</dbReference>
<feature type="domain" description="Thioredoxin" evidence="5">
    <location>
        <begin position="22"/>
        <end position="149"/>
    </location>
</feature>
<dbReference type="InterPro" id="IPR017937">
    <property type="entry name" value="Thioredoxin_CS"/>
</dbReference>
<dbReference type="InterPro" id="IPR036249">
    <property type="entry name" value="Thioredoxin-like_sf"/>
</dbReference>
<reference evidence="6" key="1">
    <citation type="journal article" date="2014" name="Int. J. Syst. Evol. Microbiol.">
        <title>Complete genome of a new Firmicutes species belonging to the dominant human colonic microbiota ('Ruminococcus bicirculans') reveals two chromosomes and a selective capacity to utilize plant glucans.</title>
        <authorList>
            <consortium name="NISC Comparative Sequencing Program"/>
            <person name="Wegmann U."/>
            <person name="Louis P."/>
            <person name="Goesmann A."/>
            <person name="Henrissat B."/>
            <person name="Duncan S.H."/>
            <person name="Flint H.J."/>
        </authorList>
    </citation>
    <scope>NUCLEOTIDE SEQUENCE</scope>
    <source>
        <strain evidence="6">NBRC 108219</strain>
    </source>
</reference>